<evidence type="ECO:0000313" key="2">
    <source>
        <dbReference type="Proteomes" id="UP000032360"/>
    </source>
</evidence>
<dbReference type="EMBL" id="JXYS01000023">
    <property type="protein sequence ID" value="KJF18215.1"/>
    <property type="molecule type" value="Genomic_DNA"/>
</dbReference>
<sequence>MRNYTLHPQVSCRFEHLIGRTSMLTVAMTTDGNFINQPEIQTDQS</sequence>
<name>A0A0D8HJT4_9ACTN</name>
<organism evidence="1 2">
    <name type="scientific">Acidithrix ferrooxidans</name>
    <dbReference type="NCBI Taxonomy" id="1280514"/>
    <lineage>
        <taxon>Bacteria</taxon>
        <taxon>Bacillati</taxon>
        <taxon>Actinomycetota</taxon>
        <taxon>Acidimicrobiia</taxon>
        <taxon>Acidimicrobiales</taxon>
        <taxon>Acidimicrobiaceae</taxon>
        <taxon>Acidithrix</taxon>
    </lineage>
</organism>
<gene>
    <name evidence="1" type="ORF">AXFE_09610</name>
</gene>
<reference evidence="1 2" key="1">
    <citation type="submission" date="2015-01" db="EMBL/GenBank/DDBJ databases">
        <title>Draft genome of the acidophilic iron oxidizer Acidithrix ferrooxidans strain Py-F3.</title>
        <authorList>
            <person name="Poehlein A."/>
            <person name="Eisen S."/>
            <person name="Schloemann M."/>
            <person name="Johnson B.D."/>
            <person name="Daniel R."/>
            <person name="Muehling M."/>
        </authorList>
    </citation>
    <scope>NUCLEOTIDE SEQUENCE [LARGE SCALE GENOMIC DNA]</scope>
    <source>
        <strain evidence="1 2">Py-F3</strain>
    </source>
</reference>
<dbReference type="Proteomes" id="UP000032360">
    <property type="component" value="Unassembled WGS sequence"/>
</dbReference>
<evidence type="ECO:0000313" key="1">
    <source>
        <dbReference type="EMBL" id="KJF18215.1"/>
    </source>
</evidence>
<comment type="caution">
    <text evidence="1">The sequence shown here is derived from an EMBL/GenBank/DDBJ whole genome shotgun (WGS) entry which is preliminary data.</text>
</comment>
<keyword evidence="2" id="KW-1185">Reference proteome</keyword>
<accession>A0A0D8HJT4</accession>
<protein>
    <submittedName>
        <fullName evidence="1">Uncharacterized protein</fullName>
    </submittedName>
</protein>
<proteinExistence type="predicted"/>
<dbReference type="AlphaFoldDB" id="A0A0D8HJT4"/>